<accession>A0A5S5AXV6</accession>
<name>A0A5S5AXV6_9FIRM</name>
<dbReference type="AlphaFoldDB" id="A0A5S5AXV6"/>
<comment type="caution">
    <text evidence="1">The sequence shown here is derived from an EMBL/GenBank/DDBJ whole genome shotgun (WGS) entry which is preliminary data.</text>
</comment>
<sequence length="65" mass="8020">MTRQQYLERERDMLLRAYLTASEEEKREIMLKIMNIDSMHDDKDTYGQRSNGFFTRRRNKIIYVN</sequence>
<evidence type="ECO:0000313" key="2">
    <source>
        <dbReference type="Proteomes" id="UP000322294"/>
    </source>
</evidence>
<reference evidence="1 2" key="1">
    <citation type="submission" date="2019-07" db="EMBL/GenBank/DDBJ databases">
        <title>Genomic Encyclopedia of Type Strains, Phase I: the one thousand microbial genomes (KMG-I) project.</title>
        <authorList>
            <person name="Kyrpides N."/>
        </authorList>
    </citation>
    <scope>NUCLEOTIDE SEQUENCE [LARGE SCALE GENOMIC DNA]</scope>
    <source>
        <strain evidence="1 2">DSM 16647</strain>
    </source>
</reference>
<gene>
    <name evidence="1" type="ORF">LZ11_00449</name>
</gene>
<dbReference type="OrthoDB" id="1726525at2"/>
<keyword evidence="2" id="KW-1185">Reference proteome</keyword>
<proteinExistence type="predicted"/>
<organism evidence="1 2">
    <name type="scientific">Thermosediminibacter litoriperuensis</name>
    <dbReference type="NCBI Taxonomy" id="291989"/>
    <lineage>
        <taxon>Bacteria</taxon>
        <taxon>Bacillati</taxon>
        <taxon>Bacillota</taxon>
        <taxon>Clostridia</taxon>
        <taxon>Thermosediminibacterales</taxon>
        <taxon>Thermosediminibacteraceae</taxon>
        <taxon>Thermosediminibacter</taxon>
    </lineage>
</organism>
<dbReference type="RefSeq" id="WP_148866238.1">
    <property type="nucleotide sequence ID" value="NZ_VNHO01000004.1"/>
</dbReference>
<protein>
    <submittedName>
        <fullName evidence="1">Uncharacterized protein</fullName>
    </submittedName>
</protein>
<dbReference type="Proteomes" id="UP000322294">
    <property type="component" value="Unassembled WGS sequence"/>
</dbReference>
<evidence type="ECO:0000313" key="1">
    <source>
        <dbReference type="EMBL" id="TYP57792.1"/>
    </source>
</evidence>
<dbReference type="EMBL" id="VNHO01000004">
    <property type="protein sequence ID" value="TYP57792.1"/>
    <property type="molecule type" value="Genomic_DNA"/>
</dbReference>